<dbReference type="EMBL" id="JARXRN010000021">
    <property type="protein sequence ID" value="MDH5830177.1"/>
    <property type="molecule type" value="Genomic_DNA"/>
</dbReference>
<organism evidence="1 2">
    <name type="scientific">Luteimonas rhizosphaericola</name>
    <dbReference type="NCBI Taxonomy" id="3042024"/>
    <lineage>
        <taxon>Bacteria</taxon>
        <taxon>Pseudomonadati</taxon>
        <taxon>Pseudomonadota</taxon>
        <taxon>Gammaproteobacteria</taxon>
        <taxon>Lysobacterales</taxon>
        <taxon>Lysobacteraceae</taxon>
        <taxon>Luteimonas</taxon>
    </lineage>
</organism>
<sequence>MIPSEALVVVADGGGARLFRNKGDERALSLHQVELRELMNMDDDGPAGSMPGESTGQQIDEATFAKQLALALNEGALKHQYEALVLIADPTTLGRMRPLLHKEVVARTVTELAKTLTNAPLEQIEQALRAPH</sequence>
<evidence type="ECO:0000313" key="2">
    <source>
        <dbReference type="Proteomes" id="UP001156831"/>
    </source>
</evidence>
<comment type="caution">
    <text evidence="1">The sequence shown here is derived from an EMBL/GenBank/DDBJ whole genome shotgun (WGS) entry which is preliminary data.</text>
</comment>
<gene>
    <name evidence="1" type="ORF">QFW80_06545</name>
</gene>
<keyword evidence="2" id="KW-1185">Reference proteome</keyword>
<dbReference type="Proteomes" id="UP001156831">
    <property type="component" value="Unassembled WGS sequence"/>
</dbReference>
<reference evidence="1 2" key="1">
    <citation type="submission" date="2023-04" db="EMBL/GenBank/DDBJ databases">
        <title>Luteimonas sp. M1R5S18.</title>
        <authorList>
            <person name="Sun J.-Q."/>
        </authorList>
    </citation>
    <scope>NUCLEOTIDE SEQUENCE [LARGE SCALE GENOMIC DNA]</scope>
    <source>
        <strain evidence="1 2">M1R5S18</strain>
    </source>
</reference>
<proteinExistence type="predicted"/>
<dbReference type="InterPro" id="IPR041374">
    <property type="entry name" value="BaeRF_family12"/>
</dbReference>
<protein>
    <submittedName>
        <fullName evidence="1">Host attachment family protein</fullName>
    </submittedName>
</protein>
<dbReference type="RefSeq" id="WP_280601361.1">
    <property type="nucleotide sequence ID" value="NZ_JARXRN010000021.1"/>
</dbReference>
<dbReference type="Pfam" id="PF18856">
    <property type="entry name" value="baeRF_family12"/>
    <property type="match status" value="1"/>
</dbReference>
<name>A0ABT6JHN3_9GAMM</name>
<evidence type="ECO:0000313" key="1">
    <source>
        <dbReference type="EMBL" id="MDH5830177.1"/>
    </source>
</evidence>
<accession>A0ABT6JHN3</accession>